<dbReference type="PANTHER" id="PTHR41251:SF1">
    <property type="entry name" value="NON-HOMOLOGOUS END JOINING PROTEIN KU"/>
    <property type="match status" value="1"/>
</dbReference>
<name>A0A7W6BUB4_9HYPH</name>
<dbReference type="RefSeq" id="WP_090965408.1">
    <property type="nucleotide sequence ID" value="NZ_FOOA01000018.1"/>
</dbReference>
<dbReference type="Proteomes" id="UP000531216">
    <property type="component" value="Unassembled WGS sequence"/>
</dbReference>
<dbReference type="InterPro" id="IPR016194">
    <property type="entry name" value="SPOC-like_C_dom_sf"/>
</dbReference>
<evidence type="ECO:0000256" key="1">
    <source>
        <dbReference type="ARBA" id="ARBA00023125"/>
    </source>
</evidence>
<dbReference type="NCBIfam" id="TIGR02772">
    <property type="entry name" value="Ku_bact"/>
    <property type="match status" value="1"/>
</dbReference>
<accession>A0A7W6BUB4</accession>
<dbReference type="Pfam" id="PF02735">
    <property type="entry name" value="Ku"/>
    <property type="match status" value="1"/>
</dbReference>
<keyword evidence="2" id="KW-0227">DNA damage</keyword>
<keyword evidence="2" id="KW-0234">DNA repair</keyword>
<dbReference type="Gene3D" id="2.40.290.10">
    <property type="match status" value="1"/>
</dbReference>
<evidence type="ECO:0000256" key="2">
    <source>
        <dbReference type="HAMAP-Rule" id="MF_01875"/>
    </source>
</evidence>
<dbReference type="AlphaFoldDB" id="A0A7W6BUB4"/>
<feature type="region of interest" description="Disordered" evidence="3">
    <location>
        <begin position="230"/>
        <end position="290"/>
    </location>
</feature>
<organism evidence="5 6">
    <name type="scientific">Aureimonas phyllosphaerae</name>
    <dbReference type="NCBI Taxonomy" id="1166078"/>
    <lineage>
        <taxon>Bacteria</taxon>
        <taxon>Pseudomonadati</taxon>
        <taxon>Pseudomonadota</taxon>
        <taxon>Alphaproteobacteria</taxon>
        <taxon>Hyphomicrobiales</taxon>
        <taxon>Aurantimonadaceae</taxon>
        <taxon>Aureimonas</taxon>
    </lineage>
</organism>
<keyword evidence="1 2" id="KW-0238">DNA-binding</keyword>
<comment type="function">
    <text evidence="2">With LigD forms a non-homologous end joining (NHEJ) DNA repair enzyme, which repairs dsDNA breaks with reduced fidelity. Binds linear dsDNA with 5'- and 3'- overhangs but not closed circular dsDNA nor ssDNA. Recruits and stimulates the ligase activity of LigD.</text>
</comment>
<dbReference type="EMBL" id="JACIDO010000006">
    <property type="protein sequence ID" value="MBB3937057.1"/>
    <property type="molecule type" value="Genomic_DNA"/>
</dbReference>
<feature type="compositionally biased region" description="Basic residues" evidence="3">
    <location>
        <begin position="277"/>
        <end position="290"/>
    </location>
</feature>
<dbReference type="PIRSF" id="PIRSF006493">
    <property type="entry name" value="Prok_Ku"/>
    <property type="match status" value="1"/>
</dbReference>
<evidence type="ECO:0000313" key="6">
    <source>
        <dbReference type="Proteomes" id="UP000531216"/>
    </source>
</evidence>
<evidence type="ECO:0000256" key="3">
    <source>
        <dbReference type="SAM" id="MobiDB-lite"/>
    </source>
</evidence>
<reference evidence="5 6" key="1">
    <citation type="submission" date="2020-08" db="EMBL/GenBank/DDBJ databases">
        <title>Genomic Encyclopedia of Type Strains, Phase IV (KMG-IV): sequencing the most valuable type-strain genomes for metagenomic binning, comparative biology and taxonomic classification.</title>
        <authorList>
            <person name="Goeker M."/>
        </authorList>
    </citation>
    <scope>NUCLEOTIDE SEQUENCE [LARGE SCALE GENOMIC DNA]</scope>
    <source>
        <strain evidence="5 6">DSM 25024</strain>
    </source>
</reference>
<dbReference type="GO" id="GO:0006310">
    <property type="term" value="P:DNA recombination"/>
    <property type="evidence" value="ECO:0007669"/>
    <property type="project" value="UniProtKB-KW"/>
</dbReference>
<dbReference type="SUPFAM" id="SSF100939">
    <property type="entry name" value="SPOC domain-like"/>
    <property type="match status" value="1"/>
</dbReference>
<dbReference type="InterPro" id="IPR006164">
    <property type="entry name" value="DNA_bd_Ku70/Ku80"/>
</dbReference>
<gene>
    <name evidence="2" type="primary">ku</name>
    <name evidence="5" type="ORF">GGR05_003222</name>
</gene>
<dbReference type="SMART" id="SM00559">
    <property type="entry name" value="Ku78"/>
    <property type="match status" value="1"/>
</dbReference>
<protein>
    <recommendedName>
        <fullName evidence="2">Non-homologous end joining protein Ku</fullName>
    </recommendedName>
</protein>
<dbReference type="HAMAP" id="MF_01875">
    <property type="entry name" value="Prokaryotic_Ku"/>
    <property type="match status" value="1"/>
</dbReference>
<comment type="caution">
    <text evidence="5">The sequence shown here is derived from an EMBL/GenBank/DDBJ whole genome shotgun (WGS) entry which is preliminary data.</text>
</comment>
<keyword evidence="2" id="KW-0233">DNA recombination</keyword>
<dbReference type="InterPro" id="IPR009187">
    <property type="entry name" value="Prok_Ku"/>
</dbReference>
<dbReference type="GO" id="GO:0006303">
    <property type="term" value="P:double-strand break repair via nonhomologous end joining"/>
    <property type="evidence" value="ECO:0007669"/>
    <property type="project" value="UniProtKB-UniRule"/>
</dbReference>
<dbReference type="OrthoDB" id="9780854at2"/>
<dbReference type="PANTHER" id="PTHR41251">
    <property type="entry name" value="NON-HOMOLOGOUS END JOINING PROTEIN KU"/>
    <property type="match status" value="1"/>
</dbReference>
<feature type="domain" description="Ku" evidence="4">
    <location>
        <begin position="54"/>
        <end position="183"/>
    </location>
</feature>
<dbReference type="CDD" id="cd00789">
    <property type="entry name" value="KU_like"/>
    <property type="match status" value="1"/>
</dbReference>
<comment type="similarity">
    <text evidence="2">Belongs to the prokaryotic Ku family.</text>
</comment>
<evidence type="ECO:0000259" key="4">
    <source>
        <dbReference type="SMART" id="SM00559"/>
    </source>
</evidence>
<dbReference type="GO" id="GO:0003690">
    <property type="term" value="F:double-stranded DNA binding"/>
    <property type="evidence" value="ECO:0007669"/>
    <property type="project" value="UniProtKB-UniRule"/>
</dbReference>
<evidence type="ECO:0000313" key="5">
    <source>
        <dbReference type="EMBL" id="MBB3937057.1"/>
    </source>
</evidence>
<comment type="subunit">
    <text evidence="2">Homodimer. Interacts with LigD.</text>
</comment>
<proteinExistence type="inferred from homology"/>
<keyword evidence="6" id="KW-1185">Reference proteome</keyword>
<sequence length="290" mass="32393">MARRPIWKGQIRLSLVSIPVEIFPATSSTGTVSFHQIDRKSGQRIHYDKVVEGHKPVSPEDIVRGFEVKKDQYVILTDEELDAVKLETKKTLELVQFVEATEIPPLYFDKPYYVVPQDELAEDAFRVLRDALKEGGKTGLGQMTMRGKEYLAAVRPYGTGLLLETLHYADEIRKADELFEDIAKGETDDDLLAVAQELIERKTHPFKAGAFKNHYLAAVKALVEEKRRKHGEVEIEDEPDEAPKGNAKSNVVDLMASLKKSLESSRGEGGTAPARKSAGKAKPAPKRKRA</sequence>